<evidence type="ECO:0000259" key="1">
    <source>
        <dbReference type="Pfam" id="PF13411"/>
    </source>
</evidence>
<sequence>MSFPPDITSALSGVTPSQLRNWRRGPSPLLVPEHGVRPTLYSFRDVVALRTMAKLRGEVSLQKVRRAFRSLKNLDLTDHPSRYKLVTDHDSIFLVEDDGATDLVRRPGQQVLVELDDVLAPFINLRKERVVDFRRPRPHLQVREARAGGWPTIADTRVPFDTIARLVAGGDIDPSEVKRFYPGVDAEAVADAVSFQQQIERIGGHTA</sequence>
<dbReference type="Gene3D" id="1.10.1660.10">
    <property type="match status" value="1"/>
</dbReference>
<dbReference type="Pfam" id="PF04255">
    <property type="entry name" value="DUF433"/>
    <property type="match status" value="1"/>
</dbReference>
<dbReference type="InterPro" id="IPR000551">
    <property type="entry name" value="MerR-type_HTH_dom"/>
</dbReference>
<dbReference type="InterPro" id="IPR007367">
    <property type="entry name" value="DUF433"/>
</dbReference>
<dbReference type="GO" id="GO:0003677">
    <property type="term" value="F:DNA binding"/>
    <property type="evidence" value="ECO:0007669"/>
    <property type="project" value="InterPro"/>
</dbReference>
<dbReference type="Pfam" id="PF13411">
    <property type="entry name" value="MerR_1"/>
    <property type="match status" value="1"/>
</dbReference>
<keyword evidence="3" id="KW-1185">Reference proteome</keyword>
<proteinExistence type="predicted"/>
<dbReference type="RefSeq" id="WP_153346376.1">
    <property type="nucleotide sequence ID" value="NZ_WEGI01000011.1"/>
</dbReference>
<dbReference type="Gene3D" id="1.10.10.10">
    <property type="entry name" value="Winged helix-like DNA-binding domain superfamily/Winged helix DNA-binding domain"/>
    <property type="match status" value="1"/>
</dbReference>
<dbReference type="Proteomes" id="UP000431401">
    <property type="component" value="Unassembled WGS sequence"/>
</dbReference>
<dbReference type="EMBL" id="WEGI01000011">
    <property type="protein sequence ID" value="MQY29480.1"/>
    <property type="molecule type" value="Genomic_DNA"/>
</dbReference>
<dbReference type="InterPro" id="IPR009057">
    <property type="entry name" value="Homeodomain-like_sf"/>
</dbReference>
<dbReference type="SUPFAM" id="SSF46689">
    <property type="entry name" value="Homeodomain-like"/>
    <property type="match status" value="1"/>
</dbReference>
<reference evidence="2 3" key="1">
    <citation type="submission" date="2019-10" db="EMBL/GenBank/DDBJ databases">
        <title>Nocardia macrotermitis sp. nov. and Nocardia aurantia sp. nov., isolated from the gut of fungus growing-termite Macrotermes natalensis.</title>
        <authorList>
            <person name="Benndorf R."/>
            <person name="Schwitalla J."/>
            <person name="Martin K."/>
            <person name="De Beer W."/>
            <person name="Kaster A.-K."/>
            <person name="Vollmers J."/>
            <person name="Poulsen M."/>
            <person name="Beemelmanns C."/>
        </authorList>
    </citation>
    <scope>NUCLEOTIDE SEQUENCE [LARGE SCALE GENOMIC DNA]</scope>
    <source>
        <strain evidence="2 3">RB56</strain>
    </source>
</reference>
<dbReference type="GO" id="GO:0006355">
    <property type="term" value="P:regulation of DNA-templated transcription"/>
    <property type="evidence" value="ECO:0007669"/>
    <property type="project" value="InterPro"/>
</dbReference>
<dbReference type="OrthoDB" id="5147072at2"/>
<feature type="domain" description="HTH merR-type" evidence="1">
    <location>
        <begin position="9"/>
        <end position="69"/>
    </location>
</feature>
<comment type="caution">
    <text evidence="2">The sequence shown here is derived from an EMBL/GenBank/DDBJ whole genome shotgun (WGS) entry which is preliminary data.</text>
</comment>
<accession>A0A7K0DUN5</accession>
<name>A0A7K0DUN5_9NOCA</name>
<dbReference type="AlphaFoldDB" id="A0A7K0DUN5"/>
<evidence type="ECO:0000313" key="2">
    <source>
        <dbReference type="EMBL" id="MQY29480.1"/>
    </source>
</evidence>
<gene>
    <name evidence="2" type="ORF">NRB56_50700</name>
</gene>
<protein>
    <recommendedName>
        <fullName evidence="1">HTH merR-type domain-containing protein</fullName>
    </recommendedName>
</protein>
<evidence type="ECO:0000313" key="3">
    <source>
        <dbReference type="Proteomes" id="UP000431401"/>
    </source>
</evidence>
<organism evidence="2 3">
    <name type="scientific">Nocardia aurantia</name>
    <dbReference type="NCBI Taxonomy" id="2585199"/>
    <lineage>
        <taxon>Bacteria</taxon>
        <taxon>Bacillati</taxon>
        <taxon>Actinomycetota</taxon>
        <taxon>Actinomycetes</taxon>
        <taxon>Mycobacteriales</taxon>
        <taxon>Nocardiaceae</taxon>
        <taxon>Nocardia</taxon>
    </lineage>
</organism>
<dbReference type="InterPro" id="IPR036388">
    <property type="entry name" value="WH-like_DNA-bd_sf"/>
</dbReference>